<dbReference type="EMBL" id="JBIGIA010000013">
    <property type="protein sequence ID" value="MFG6458501.1"/>
    <property type="molecule type" value="Genomic_DNA"/>
</dbReference>
<proteinExistence type="predicted"/>
<dbReference type="RefSeq" id="WP_394489528.1">
    <property type="nucleotide sequence ID" value="NZ_JBIGIA010000013.1"/>
</dbReference>
<keyword evidence="1" id="KW-0732">Signal</keyword>
<dbReference type="Proteomes" id="UP001606305">
    <property type="component" value="Unassembled WGS sequence"/>
</dbReference>
<evidence type="ECO:0008006" key="4">
    <source>
        <dbReference type="Google" id="ProtNLM"/>
    </source>
</evidence>
<dbReference type="InterPro" id="IPR011990">
    <property type="entry name" value="TPR-like_helical_dom_sf"/>
</dbReference>
<dbReference type="SUPFAM" id="SSF81901">
    <property type="entry name" value="HCP-like"/>
    <property type="match status" value="1"/>
</dbReference>
<evidence type="ECO:0000256" key="1">
    <source>
        <dbReference type="SAM" id="SignalP"/>
    </source>
</evidence>
<keyword evidence="3" id="KW-1185">Reference proteome</keyword>
<dbReference type="Gene3D" id="1.25.40.10">
    <property type="entry name" value="Tetratricopeptide repeat domain"/>
    <property type="match status" value="1"/>
</dbReference>
<comment type="caution">
    <text evidence="2">The sequence shown here is derived from an EMBL/GenBank/DDBJ whole genome shotgun (WGS) entry which is preliminary data.</text>
</comment>
<organism evidence="2 3">
    <name type="scientific">Pelomonas nitida</name>
    <dbReference type="NCBI Taxonomy" id="3299027"/>
    <lineage>
        <taxon>Bacteria</taxon>
        <taxon>Pseudomonadati</taxon>
        <taxon>Pseudomonadota</taxon>
        <taxon>Betaproteobacteria</taxon>
        <taxon>Burkholderiales</taxon>
        <taxon>Sphaerotilaceae</taxon>
        <taxon>Roseateles</taxon>
    </lineage>
</organism>
<evidence type="ECO:0000313" key="2">
    <source>
        <dbReference type="EMBL" id="MFG6458501.1"/>
    </source>
</evidence>
<accession>A0ABW7G9K1</accession>
<gene>
    <name evidence="2" type="ORF">ACG00X_16800</name>
</gene>
<feature type="signal peptide" evidence="1">
    <location>
        <begin position="1"/>
        <end position="20"/>
    </location>
</feature>
<feature type="chain" id="PRO_5045262596" description="Sel1 repeat family protein" evidence="1">
    <location>
        <begin position="21"/>
        <end position="149"/>
    </location>
</feature>
<sequence length="149" mass="16189">MGRKIALVTVFCLLANSSSAESPKQLGADAANSGRYSEAYWLWLPLAEGGDREVQEGVALLLAGNGDLGIKFSASERHAQTLKWLVKSARNGQPTAMRWLADSFKWGWYGLIANPAAARCWRSAAESDEATRLSECEKLADIDSALTKQ</sequence>
<name>A0ABW7G9K1_9BURK</name>
<protein>
    <recommendedName>
        <fullName evidence="4">Sel1 repeat family protein</fullName>
    </recommendedName>
</protein>
<reference evidence="2 3" key="1">
    <citation type="submission" date="2024-09" db="EMBL/GenBank/DDBJ databases">
        <title>Novel species of the genus Pelomonas and Roseateles isolated from streams.</title>
        <authorList>
            <person name="Lu H."/>
        </authorList>
    </citation>
    <scope>NUCLEOTIDE SEQUENCE [LARGE SCALE GENOMIC DNA]</scope>
    <source>
        <strain evidence="2 3">BYS96W</strain>
    </source>
</reference>
<evidence type="ECO:0000313" key="3">
    <source>
        <dbReference type="Proteomes" id="UP001606305"/>
    </source>
</evidence>